<dbReference type="SUPFAM" id="SSF103481">
    <property type="entry name" value="Multidrug resistance efflux transporter EmrE"/>
    <property type="match status" value="2"/>
</dbReference>
<dbReference type="PANTHER" id="PTHR22911">
    <property type="entry name" value="ACYL-MALONYL CONDENSING ENZYME-RELATED"/>
    <property type="match status" value="1"/>
</dbReference>
<sequence>MEAPRGFWYGKVAQKDPAMSDRPIATAPSGDSLSGFLYAMSAYLLWGFLPLYMKALAHIPPVEVIAHRAIWSLPFALVVLIATGRTADLRHALKTPRMLAMAALTAAIISMNWGIYVWAIGAGHALDAALGYYINPLFSIFLGAVLLREKVSRAQWLAIALAAAAVVILTVDTGSIPVVAVGLTLTWGFYAFFKKQLPIGPNQGFTLEVILLTPFALGYLIYLSARGESHFAQGVPFDTWILIGCGAVTAIPLMLYANGAKGLKLTTIAVMQYIAPTMIFLTAVFVFHEPFGPAQAIAFPLIWAALAIYSGAMLLQARNARAASRVSARGG</sequence>
<organism evidence="10 11">
    <name type="scientific">Albidovulum denitrificans</name>
    <dbReference type="NCBI Taxonomy" id="404881"/>
    <lineage>
        <taxon>Bacteria</taxon>
        <taxon>Pseudomonadati</taxon>
        <taxon>Pseudomonadota</taxon>
        <taxon>Alphaproteobacteria</taxon>
        <taxon>Rhodobacterales</taxon>
        <taxon>Paracoccaceae</taxon>
        <taxon>Albidovulum</taxon>
    </lineage>
</organism>
<gene>
    <name evidence="10" type="ORF">LX70_00176</name>
</gene>
<evidence type="ECO:0000256" key="2">
    <source>
        <dbReference type="ARBA" id="ARBA00007362"/>
    </source>
</evidence>
<dbReference type="EMBL" id="PVEP01000001">
    <property type="protein sequence ID" value="PQV58364.1"/>
    <property type="molecule type" value="Genomic_DNA"/>
</dbReference>
<keyword evidence="4" id="KW-1003">Cell membrane</keyword>
<comment type="subcellular location">
    <subcellularLocation>
        <location evidence="1">Cell membrane</location>
        <topology evidence="1">Multi-pass membrane protein</topology>
    </subcellularLocation>
</comment>
<evidence type="ECO:0000256" key="7">
    <source>
        <dbReference type="ARBA" id="ARBA00023136"/>
    </source>
</evidence>
<feature type="transmembrane region" description="Helical" evidence="8">
    <location>
        <begin position="35"/>
        <end position="53"/>
    </location>
</feature>
<evidence type="ECO:0000313" key="11">
    <source>
        <dbReference type="Proteomes" id="UP000238338"/>
    </source>
</evidence>
<dbReference type="InterPro" id="IPR037185">
    <property type="entry name" value="EmrE-like"/>
</dbReference>
<feature type="transmembrane region" description="Helical" evidence="8">
    <location>
        <begin position="294"/>
        <end position="315"/>
    </location>
</feature>
<evidence type="ECO:0000256" key="8">
    <source>
        <dbReference type="SAM" id="Phobius"/>
    </source>
</evidence>
<feature type="transmembrane region" description="Helical" evidence="8">
    <location>
        <begin position="130"/>
        <end position="147"/>
    </location>
</feature>
<feature type="transmembrane region" description="Helical" evidence="8">
    <location>
        <begin position="268"/>
        <end position="288"/>
    </location>
</feature>
<reference evidence="10 11" key="1">
    <citation type="submission" date="2018-02" db="EMBL/GenBank/DDBJ databases">
        <title>Genomic Encyclopedia of Archaeal and Bacterial Type Strains, Phase II (KMG-II): from individual species to whole genera.</title>
        <authorList>
            <person name="Goeker M."/>
        </authorList>
    </citation>
    <scope>NUCLEOTIDE SEQUENCE [LARGE SCALE GENOMIC DNA]</scope>
    <source>
        <strain evidence="10 11">DSM 18921</strain>
    </source>
</reference>
<dbReference type="InterPro" id="IPR004626">
    <property type="entry name" value="RarD"/>
</dbReference>
<feature type="transmembrane region" description="Helical" evidence="8">
    <location>
        <begin position="176"/>
        <end position="193"/>
    </location>
</feature>
<dbReference type="AlphaFoldDB" id="A0A2S8SC32"/>
<feature type="transmembrane region" description="Helical" evidence="8">
    <location>
        <begin position="237"/>
        <end position="256"/>
    </location>
</feature>
<evidence type="ECO:0000256" key="6">
    <source>
        <dbReference type="ARBA" id="ARBA00022989"/>
    </source>
</evidence>
<keyword evidence="7 8" id="KW-0472">Membrane</keyword>
<evidence type="ECO:0000259" key="9">
    <source>
        <dbReference type="Pfam" id="PF00892"/>
    </source>
</evidence>
<feature type="transmembrane region" description="Helical" evidence="8">
    <location>
        <begin position="205"/>
        <end position="225"/>
    </location>
</feature>
<keyword evidence="6 8" id="KW-1133">Transmembrane helix</keyword>
<feature type="transmembrane region" description="Helical" evidence="8">
    <location>
        <begin position="99"/>
        <end position="118"/>
    </location>
</feature>
<dbReference type="Proteomes" id="UP000238338">
    <property type="component" value="Unassembled WGS sequence"/>
</dbReference>
<evidence type="ECO:0000256" key="4">
    <source>
        <dbReference type="ARBA" id="ARBA00022475"/>
    </source>
</evidence>
<protein>
    <submittedName>
        <fullName evidence="10">Chloramphenicol-sensitive protein RarD</fullName>
    </submittedName>
</protein>
<feature type="transmembrane region" description="Helical" evidence="8">
    <location>
        <begin position="65"/>
        <end position="87"/>
    </location>
</feature>
<comment type="similarity">
    <text evidence="2">Belongs to the EamA transporter family.</text>
</comment>
<evidence type="ECO:0000313" key="10">
    <source>
        <dbReference type="EMBL" id="PQV58364.1"/>
    </source>
</evidence>
<keyword evidence="3" id="KW-0813">Transport</keyword>
<evidence type="ECO:0000256" key="1">
    <source>
        <dbReference type="ARBA" id="ARBA00004651"/>
    </source>
</evidence>
<proteinExistence type="inferred from homology"/>
<name>A0A2S8SC32_9RHOB</name>
<dbReference type="NCBIfam" id="TIGR00688">
    <property type="entry name" value="rarD"/>
    <property type="match status" value="1"/>
</dbReference>
<dbReference type="InterPro" id="IPR000620">
    <property type="entry name" value="EamA_dom"/>
</dbReference>
<dbReference type="Pfam" id="PF00892">
    <property type="entry name" value="EamA"/>
    <property type="match status" value="1"/>
</dbReference>
<keyword evidence="5 8" id="KW-0812">Transmembrane</keyword>
<accession>A0A2S8SC32</accession>
<keyword evidence="11" id="KW-1185">Reference proteome</keyword>
<dbReference type="GO" id="GO:0005886">
    <property type="term" value="C:plasma membrane"/>
    <property type="evidence" value="ECO:0007669"/>
    <property type="project" value="UniProtKB-SubCell"/>
</dbReference>
<feature type="domain" description="EamA" evidence="9">
    <location>
        <begin position="34"/>
        <end position="170"/>
    </location>
</feature>
<evidence type="ECO:0000256" key="5">
    <source>
        <dbReference type="ARBA" id="ARBA00022692"/>
    </source>
</evidence>
<evidence type="ECO:0000256" key="3">
    <source>
        <dbReference type="ARBA" id="ARBA00022448"/>
    </source>
</evidence>
<comment type="caution">
    <text evidence="10">The sequence shown here is derived from an EMBL/GenBank/DDBJ whole genome shotgun (WGS) entry which is preliminary data.</text>
</comment>
<dbReference type="PANTHER" id="PTHR22911:SF137">
    <property type="entry name" value="SOLUTE CARRIER FAMILY 35 MEMBER G2-RELATED"/>
    <property type="match status" value="1"/>
</dbReference>
<feature type="transmembrane region" description="Helical" evidence="8">
    <location>
        <begin position="154"/>
        <end position="170"/>
    </location>
</feature>